<dbReference type="InParanoid" id="F4S4W1"/>
<proteinExistence type="predicted"/>
<evidence type="ECO:0000256" key="1">
    <source>
        <dbReference type="SAM" id="MobiDB-lite"/>
    </source>
</evidence>
<feature type="compositionally biased region" description="Acidic residues" evidence="1">
    <location>
        <begin position="113"/>
        <end position="123"/>
    </location>
</feature>
<keyword evidence="3" id="KW-1185">Reference proteome</keyword>
<dbReference type="KEGG" id="mlr:MELLADRAFT_67903"/>
<feature type="region of interest" description="Disordered" evidence="1">
    <location>
        <begin position="1"/>
        <end position="174"/>
    </location>
</feature>
<feature type="region of interest" description="Disordered" evidence="1">
    <location>
        <begin position="267"/>
        <end position="295"/>
    </location>
</feature>
<feature type="compositionally biased region" description="Polar residues" evidence="1">
    <location>
        <begin position="57"/>
        <end position="69"/>
    </location>
</feature>
<feature type="compositionally biased region" description="Acidic residues" evidence="1">
    <location>
        <begin position="155"/>
        <end position="168"/>
    </location>
</feature>
<evidence type="ECO:0000313" key="3">
    <source>
        <dbReference type="Proteomes" id="UP000001072"/>
    </source>
</evidence>
<evidence type="ECO:0000313" key="2">
    <source>
        <dbReference type="EMBL" id="EGG00360.1"/>
    </source>
</evidence>
<gene>
    <name evidence="2" type="ORF">MELLADRAFT_67903</name>
</gene>
<feature type="compositionally biased region" description="Polar residues" evidence="1">
    <location>
        <begin position="957"/>
        <end position="981"/>
    </location>
</feature>
<accession>F4S4W1</accession>
<dbReference type="VEuPathDB" id="FungiDB:MELLADRAFT_67903"/>
<feature type="compositionally biased region" description="Basic residues" evidence="1">
    <location>
        <begin position="133"/>
        <end position="143"/>
    </location>
</feature>
<dbReference type="HOGENOM" id="CLU_303487_0_0_1"/>
<protein>
    <submittedName>
        <fullName evidence="2">Uncharacterized protein</fullName>
    </submittedName>
</protein>
<feature type="region of interest" description="Disordered" evidence="1">
    <location>
        <begin position="888"/>
        <end position="981"/>
    </location>
</feature>
<sequence>MSQNQTTRTNRRLKQLPGDDYNAWAVQDPSTSVDICQEQPIHQRGTHDRTWNHAYSEGTQGEYQTNEPQASECKTEPILATPQHKSPAGPKTQADPVQDRAHKTGNPPHQDEEKDVESDDWPNEDVSFGTHLPAHKKLNRRTRFPSQAVTAREGSEEESGDSSSDEEPDLKPVPVTMGSSQSFKIEVAKEQYSLIQNFYTVTKENMEGVLASSDPALIGKEINLMTSTLKAIQQSVRSKEKKLNAAINAKHPEVTIIERAMSPLILKPKHPDTVPALTAGGEDQAPGKPTQEAEEGVVLKGDVETHLRIVDSAAGNHNTDGNGEAEVETQPGERLAADVEGAGAGPERPVAQKKRAVNVRHAPTTTKPPPSKRNPAAGKFKSAEFVDDKDMPSHARNATTSLTNPPPAPQAANPPTDSHAQGRTTAATQQPRTGPPTASTSAAQSAEPLGEVVVPTEKKKARGKKGQEEERPAFRLEVNKNHKFHKAKIYLGNLLMNKTPKETQRILAFEDQMPTGQYQWGEVLSYPVRTILHEWSYDEATEAGRANADDLHKFVLLMKDMTDDDKMSTQLKSSPCLMQIHQADPIWRPENINWALWGTDAELLKDLNGGFQGLFTCLQESLDHITLDTDHHEITIVTEGEDSVHEDFVELSKSMAWLFRGAMVSNRPEVDGKKSSTRNPHRGLAWLKRKFFLVLVGVLMVYEAKQQDLRLERAKESRMPQAAITKLKAQLKDNSCIKQFVREQVKVKRLAIKGDAPSAIEGDGAPTERDHTRALSEFRRSVMQHMAVFLAFGTAGLFHVWPGSHDQNGVFKTEVNWPTMTDLFRDQFDATKLAHVLTLDMQCEICLPGQSRSLTGAIAPPVKDKDKAKQLLRPSQVQFCKMFGPTEGDLHPVSKRGEGLHPEKQASKDNPSTSTFTPQDKSAPQQTQVQSKGAGGAEKRASTSWAPVVKKKRKLVNATSEKAGNSATGPSQDTQASQQGA</sequence>
<feature type="compositionally biased region" description="Polar residues" evidence="1">
    <location>
        <begin position="908"/>
        <end position="931"/>
    </location>
</feature>
<feature type="compositionally biased region" description="Low complexity" evidence="1">
    <location>
        <begin position="431"/>
        <end position="448"/>
    </location>
</feature>
<feature type="compositionally biased region" description="Basic and acidic residues" evidence="1">
    <location>
        <begin position="888"/>
        <end position="907"/>
    </location>
</feature>
<dbReference type="GeneID" id="18930928"/>
<feature type="compositionally biased region" description="Basic and acidic residues" evidence="1">
    <location>
        <begin position="381"/>
        <end position="393"/>
    </location>
</feature>
<organism evidence="3">
    <name type="scientific">Melampsora larici-populina (strain 98AG31 / pathotype 3-4-7)</name>
    <name type="common">Poplar leaf rust fungus</name>
    <dbReference type="NCBI Taxonomy" id="747676"/>
    <lineage>
        <taxon>Eukaryota</taxon>
        <taxon>Fungi</taxon>
        <taxon>Dikarya</taxon>
        <taxon>Basidiomycota</taxon>
        <taxon>Pucciniomycotina</taxon>
        <taxon>Pucciniomycetes</taxon>
        <taxon>Pucciniales</taxon>
        <taxon>Melampsoraceae</taxon>
        <taxon>Melampsora</taxon>
    </lineage>
</organism>
<dbReference type="RefSeq" id="XP_007416379.1">
    <property type="nucleotide sequence ID" value="XM_007416317.1"/>
</dbReference>
<feature type="compositionally biased region" description="Polar residues" evidence="1">
    <location>
        <begin position="416"/>
        <end position="430"/>
    </location>
</feature>
<dbReference type="EMBL" id="GL883148">
    <property type="protein sequence ID" value="EGG00360.1"/>
    <property type="molecule type" value="Genomic_DNA"/>
</dbReference>
<dbReference type="AlphaFoldDB" id="F4S4W1"/>
<feature type="region of interest" description="Disordered" evidence="1">
    <location>
        <begin position="312"/>
        <end position="470"/>
    </location>
</feature>
<reference evidence="3" key="1">
    <citation type="journal article" date="2011" name="Proc. Natl. Acad. Sci. U.S.A.">
        <title>Obligate biotrophy features unraveled by the genomic analysis of rust fungi.</title>
        <authorList>
            <person name="Duplessis S."/>
            <person name="Cuomo C.A."/>
            <person name="Lin Y.-C."/>
            <person name="Aerts A."/>
            <person name="Tisserant E."/>
            <person name="Veneault-Fourrey C."/>
            <person name="Joly D.L."/>
            <person name="Hacquard S."/>
            <person name="Amselem J."/>
            <person name="Cantarel B.L."/>
            <person name="Chiu R."/>
            <person name="Coutinho P.M."/>
            <person name="Feau N."/>
            <person name="Field M."/>
            <person name="Frey P."/>
            <person name="Gelhaye E."/>
            <person name="Goldberg J."/>
            <person name="Grabherr M.G."/>
            <person name="Kodira C.D."/>
            <person name="Kohler A."/>
            <person name="Kuees U."/>
            <person name="Lindquist E.A."/>
            <person name="Lucas S.M."/>
            <person name="Mago R."/>
            <person name="Mauceli E."/>
            <person name="Morin E."/>
            <person name="Murat C."/>
            <person name="Pangilinan J.L."/>
            <person name="Park R."/>
            <person name="Pearson M."/>
            <person name="Quesneville H."/>
            <person name="Rouhier N."/>
            <person name="Sakthikumar S."/>
            <person name="Salamov A.A."/>
            <person name="Schmutz J."/>
            <person name="Selles B."/>
            <person name="Shapiro H."/>
            <person name="Tanguay P."/>
            <person name="Tuskan G.A."/>
            <person name="Henrissat B."/>
            <person name="Van de Peer Y."/>
            <person name="Rouze P."/>
            <person name="Ellis J.G."/>
            <person name="Dodds P.N."/>
            <person name="Schein J.E."/>
            <person name="Zhong S."/>
            <person name="Hamelin R.C."/>
            <person name="Grigoriev I.V."/>
            <person name="Szabo L.J."/>
            <person name="Martin F."/>
        </authorList>
    </citation>
    <scope>NUCLEOTIDE SEQUENCE [LARGE SCALE GENOMIC DNA]</scope>
    <source>
        <strain evidence="3">98AG31 / pathotype 3-4-7</strain>
    </source>
</reference>
<name>F4S4W1_MELLP</name>
<dbReference type="Proteomes" id="UP000001072">
    <property type="component" value="Unassembled WGS sequence"/>
</dbReference>